<dbReference type="GeneID" id="28976487"/>
<dbReference type="InterPro" id="IPR027911">
    <property type="entry name" value="DUF4604"/>
</dbReference>
<feature type="compositionally biased region" description="Gly residues" evidence="1">
    <location>
        <begin position="157"/>
        <end position="166"/>
    </location>
</feature>
<name>A0A194S8F6_RHOGW</name>
<reference evidence="3 4" key="1">
    <citation type="journal article" date="2015" name="Front. Microbiol.">
        <title>Genome sequence of the plant growth promoting endophytic yeast Rhodotorula graminis WP1.</title>
        <authorList>
            <person name="Firrincieli A."/>
            <person name="Otillar R."/>
            <person name="Salamov A."/>
            <person name="Schmutz J."/>
            <person name="Khan Z."/>
            <person name="Redman R.S."/>
            <person name="Fleck N.D."/>
            <person name="Lindquist E."/>
            <person name="Grigoriev I.V."/>
            <person name="Doty S.L."/>
        </authorList>
    </citation>
    <scope>NUCLEOTIDE SEQUENCE [LARGE SCALE GENOMIC DNA]</scope>
    <source>
        <strain evidence="3 4">WP1</strain>
    </source>
</reference>
<dbReference type="Pfam" id="PF15377">
    <property type="entry name" value="DUF4604"/>
    <property type="match status" value="1"/>
</dbReference>
<feature type="compositionally biased region" description="Basic and acidic residues" evidence="1">
    <location>
        <begin position="177"/>
        <end position="189"/>
    </location>
</feature>
<feature type="compositionally biased region" description="Low complexity" evidence="1">
    <location>
        <begin position="167"/>
        <end position="176"/>
    </location>
</feature>
<evidence type="ECO:0000313" key="4">
    <source>
        <dbReference type="Proteomes" id="UP000053890"/>
    </source>
</evidence>
<feature type="domain" description="DUF4604" evidence="2">
    <location>
        <begin position="23"/>
        <end position="212"/>
    </location>
</feature>
<dbReference type="OrthoDB" id="2553298at2759"/>
<accession>A0A194S8F6</accession>
<keyword evidence="4" id="KW-1185">Reference proteome</keyword>
<dbReference type="AlphaFoldDB" id="A0A194S8F6"/>
<feature type="compositionally biased region" description="Acidic residues" evidence="1">
    <location>
        <begin position="59"/>
        <end position="71"/>
    </location>
</feature>
<feature type="region of interest" description="Disordered" evidence="1">
    <location>
        <begin position="1"/>
        <end position="23"/>
    </location>
</feature>
<feature type="compositionally biased region" description="Low complexity" evidence="1">
    <location>
        <begin position="124"/>
        <end position="137"/>
    </location>
</feature>
<dbReference type="OMA" id="KHIDQDE"/>
<feature type="region of interest" description="Disordered" evidence="1">
    <location>
        <begin position="37"/>
        <end position="212"/>
    </location>
</feature>
<dbReference type="EMBL" id="KQ474075">
    <property type="protein sequence ID" value="KPV76854.1"/>
    <property type="molecule type" value="Genomic_DNA"/>
</dbReference>
<dbReference type="RefSeq" id="XP_018272903.1">
    <property type="nucleotide sequence ID" value="XM_018416039.1"/>
</dbReference>
<proteinExistence type="predicted"/>
<gene>
    <name evidence="3" type="ORF">RHOBADRAFT_51839</name>
</gene>
<dbReference type="Proteomes" id="UP000053890">
    <property type="component" value="Unassembled WGS sequence"/>
</dbReference>
<feature type="compositionally biased region" description="Basic and acidic residues" evidence="1">
    <location>
        <begin position="79"/>
        <end position="100"/>
    </location>
</feature>
<sequence length="212" mass="21901">MAKRGRDPMDDPKSGPSKNALRGLSYVDQKPSFLRNIGAALSGQAPSSRPPVPTRPGGSDDEAGYSDDELDGATVVVLKEGKHIDQDEVDRLRAHAKANDAPDPFAAGAAEPERAKSSGSLSFSTGAKGAKGKSVSGAGQGDWADAVKRSQEDEGEGVGAGKGAGAGASKAALAAKTAEDTARDAEKELKRKKKEKKKAKEKIGKLSFGEDE</sequence>
<evidence type="ECO:0000313" key="3">
    <source>
        <dbReference type="EMBL" id="KPV76854.1"/>
    </source>
</evidence>
<evidence type="ECO:0000259" key="2">
    <source>
        <dbReference type="Pfam" id="PF15377"/>
    </source>
</evidence>
<feature type="compositionally biased region" description="Basic residues" evidence="1">
    <location>
        <begin position="190"/>
        <end position="200"/>
    </location>
</feature>
<organism evidence="3 4">
    <name type="scientific">Rhodotorula graminis (strain WP1)</name>
    <dbReference type="NCBI Taxonomy" id="578459"/>
    <lineage>
        <taxon>Eukaryota</taxon>
        <taxon>Fungi</taxon>
        <taxon>Dikarya</taxon>
        <taxon>Basidiomycota</taxon>
        <taxon>Pucciniomycotina</taxon>
        <taxon>Microbotryomycetes</taxon>
        <taxon>Sporidiobolales</taxon>
        <taxon>Sporidiobolaceae</taxon>
        <taxon>Rhodotorula</taxon>
    </lineage>
</organism>
<evidence type="ECO:0000256" key="1">
    <source>
        <dbReference type="SAM" id="MobiDB-lite"/>
    </source>
</evidence>
<feature type="compositionally biased region" description="Basic and acidic residues" evidence="1">
    <location>
        <begin position="1"/>
        <end position="13"/>
    </location>
</feature>
<protein>
    <recommendedName>
        <fullName evidence="2">DUF4604 domain-containing protein</fullName>
    </recommendedName>
</protein>